<comment type="caution">
    <text evidence="3">The sequence shown here is derived from an EMBL/GenBank/DDBJ whole genome shotgun (WGS) entry which is preliminary data.</text>
</comment>
<keyword evidence="1" id="KW-1133">Transmembrane helix</keyword>
<keyword evidence="1" id="KW-0812">Transmembrane</keyword>
<accession>A0ABS5EGN5</accession>
<keyword evidence="1" id="KW-0472">Membrane</keyword>
<name>A0ABS5EGN5_9PROT</name>
<evidence type="ECO:0000256" key="1">
    <source>
        <dbReference type="SAM" id="Phobius"/>
    </source>
</evidence>
<reference evidence="4" key="1">
    <citation type="journal article" date="2021" name="Syst. Appl. Microbiol.">
        <title>Roseomonas hellenica sp. nov., isolated from roots of wild-growing Alkanna tinctoria.</title>
        <authorList>
            <person name="Rat A."/>
            <person name="Naranjo H.D."/>
            <person name="Lebbe L."/>
            <person name="Cnockaert M."/>
            <person name="Krigas N."/>
            <person name="Grigoriadou K."/>
            <person name="Maloupa E."/>
            <person name="Willems A."/>
        </authorList>
    </citation>
    <scope>NUCLEOTIDE SEQUENCE [LARGE SCALE GENOMIC DNA]</scope>
    <source>
        <strain evidence="4">LMG 31159</strain>
    </source>
</reference>
<dbReference type="InterPro" id="IPR009936">
    <property type="entry name" value="DUF1468"/>
</dbReference>
<dbReference type="Pfam" id="PF07331">
    <property type="entry name" value="TctB"/>
    <property type="match status" value="1"/>
</dbReference>
<proteinExistence type="predicted"/>
<keyword evidence="4" id="KW-1185">Reference proteome</keyword>
<feature type="transmembrane region" description="Helical" evidence="1">
    <location>
        <begin position="41"/>
        <end position="60"/>
    </location>
</feature>
<sequence>MWTARNPNHTIAVAVAAVAAAAFVGTYWFDPVPPGLPGLGAAEFPRLLCLVLLGLAGLLAMTPGTAPSEGDAPPLDRGAWAVFGICLLFLPALEVIGLWAAIPVFLVAAGLIWGAMPLRILLLNAAGFTLALWVIFAKLFRLTLPTGWLGAALGG</sequence>
<feature type="transmembrane region" description="Helical" evidence="1">
    <location>
        <begin position="120"/>
        <end position="140"/>
    </location>
</feature>
<feature type="transmembrane region" description="Helical" evidence="1">
    <location>
        <begin position="12"/>
        <end position="29"/>
    </location>
</feature>
<feature type="domain" description="DUF1468" evidence="2">
    <location>
        <begin position="12"/>
        <end position="145"/>
    </location>
</feature>
<feature type="transmembrane region" description="Helical" evidence="1">
    <location>
        <begin position="80"/>
        <end position="113"/>
    </location>
</feature>
<evidence type="ECO:0000259" key="2">
    <source>
        <dbReference type="Pfam" id="PF07331"/>
    </source>
</evidence>
<protein>
    <recommendedName>
        <fullName evidence="2">DUF1468 domain-containing protein</fullName>
    </recommendedName>
</protein>
<dbReference type="EMBL" id="JAAEDI010000010">
    <property type="protein sequence ID" value="MBR0650162.1"/>
    <property type="molecule type" value="Genomic_DNA"/>
</dbReference>
<dbReference type="RefSeq" id="WP_211868675.1">
    <property type="nucleotide sequence ID" value="NZ_JAAEDI010000010.1"/>
</dbReference>
<evidence type="ECO:0000313" key="3">
    <source>
        <dbReference type="EMBL" id="MBR0650162.1"/>
    </source>
</evidence>
<dbReference type="Proteomes" id="UP000698752">
    <property type="component" value="Unassembled WGS sequence"/>
</dbReference>
<gene>
    <name evidence="3" type="ORF">GXW78_10850</name>
</gene>
<evidence type="ECO:0000313" key="4">
    <source>
        <dbReference type="Proteomes" id="UP000698752"/>
    </source>
</evidence>
<organism evidence="3 4">
    <name type="scientific">Neoroseomonas terrae</name>
    <dbReference type="NCBI Taxonomy" id="424799"/>
    <lineage>
        <taxon>Bacteria</taxon>
        <taxon>Pseudomonadati</taxon>
        <taxon>Pseudomonadota</taxon>
        <taxon>Alphaproteobacteria</taxon>
        <taxon>Acetobacterales</taxon>
        <taxon>Acetobacteraceae</taxon>
        <taxon>Neoroseomonas</taxon>
    </lineage>
</organism>